<gene>
    <name evidence="1" type="ORF">AVDCRST_MAG68-990</name>
</gene>
<dbReference type="InterPro" id="IPR002763">
    <property type="entry name" value="DUF72"/>
</dbReference>
<dbReference type="Gene3D" id="3.20.20.410">
    <property type="entry name" value="Protein of unknown function UPF0759"/>
    <property type="match status" value="1"/>
</dbReference>
<evidence type="ECO:0000313" key="1">
    <source>
        <dbReference type="EMBL" id="CAA9307788.1"/>
    </source>
</evidence>
<dbReference type="SUPFAM" id="SSF117396">
    <property type="entry name" value="TM1631-like"/>
    <property type="match status" value="1"/>
</dbReference>
<protein>
    <recommendedName>
        <fullName evidence="2">DUF72 domain-containing protein</fullName>
    </recommendedName>
</protein>
<evidence type="ECO:0008006" key="2">
    <source>
        <dbReference type="Google" id="ProtNLM"/>
    </source>
</evidence>
<sequence length="293" mass="33592">MIRYGPAGWSYKDWAGIVYPEKKPRGFDPLQYMAEYFATVEVNSTFYRPATAKTARSWVSRVEHRPDFRFTAKLYQRFTHQRATAWTADEVREVREGMDPILEAGLMGALLLQFPWSFRRTDENREWLDDLATTFGDFPLVLEVRHESWNTPAFFAALADRGIGFVNIDQPLFGDSIAPSAHATSRVGYVRVHGRNYQDWFRAKAEPHERYDYLYPASELQPWAERVRDIAGQKATEDVYVVTNNHYRGKGVTNALMLQSMVEGKKVPAPSGIFPEYGEVLEPYAVPHEPGNG</sequence>
<name>A0A6J4KL01_9BACT</name>
<dbReference type="Pfam" id="PF01904">
    <property type="entry name" value="DUF72"/>
    <property type="match status" value="1"/>
</dbReference>
<accession>A0A6J4KL01</accession>
<organism evidence="1">
    <name type="scientific">uncultured Gemmatimonadota bacterium</name>
    <dbReference type="NCBI Taxonomy" id="203437"/>
    <lineage>
        <taxon>Bacteria</taxon>
        <taxon>Pseudomonadati</taxon>
        <taxon>Gemmatimonadota</taxon>
        <taxon>environmental samples</taxon>
    </lineage>
</organism>
<reference evidence="1" key="1">
    <citation type="submission" date="2020-02" db="EMBL/GenBank/DDBJ databases">
        <authorList>
            <person name="Meier V. D."/>
        </authorList>
    </citation>
    <scope>NUCLEOTIDE SEQUENCE</scope>
    <source>
        <strain evidence="1">AVDCRST_MAG68</strain>
    </source>
</reference>
<dbReference type="InterPro" id="IPR036520">
    <property type="entry name" value="UPF0759_sf"/>
</dbReference>
<proteinExistence type="predicted"/>
<dbReference type="PANTHER" id="PTHR30348">
    <property type="entry name" value="UNCHARACTERIZED PROTEIN YECE"/>
    <property type="match status" value="1"/>
</dbReference>
<dbReference type="AlphaFoldDB" id="A0A6J4KL01"/>
<dbReference type="EMBL" id="CADCTW010000055">
    <property type="protein sequence ID" value="CAA9307788.1"/>
    <property type="molecule type" value="Genomic_DNA"/>
</dbReference>
<dbReference type="PANTHER" id="PTHR30348:SF13">
    <property type="entry name" value="UPF0759 PROTEIN YUNF"/>
    <property type="match status" value="1"/>
</dbReference>